<evidence type="ECO:0000256" key="4">
    <source>
        <dbReference type="ARBA" id="ARBA00023306"/>
    </source>
</evidence>
<dbReference type="EnsemblMetazoa" id="XM_022801072">
    <property type="protein sequence ID" value="XP_022656807"/>
    <property type="gene ID" value="LOC111248561"/>
</dbReference>
<keyword evidence="4" id="KW-0131">Cell cycle</keyword>
<accession>A0A7M7MEX1</accession>
<dbReference type="SUPFAM" id="SSF47954">
    <property type="entry name" value="Cyclin-like"/>
    <property type="match status" value="1"/>
</dbReference>
<proteinExistence type="inferred from homology"/>
<dbReference type="RefSeq" id="XP_022656796.1">
    <property type="nucleotide sequence ID" value="XM_022801061.1"/>
</dbReference>
<dbReference type="RefSeq" id="XP_022656800.1">
    <property type="nucleotide sequence ID" value="XM_022801065.1"/>
</dbReference>
<keyword evidence="2" id="KW-0597">Phosphoprotein</keyword>
<dbReference type="RefSeq" id="XP_022656808.1">
    <property type="nucleotide sequence ID" value="XM_022801073.1"/>
</dbReference>
<dbReference type="EnsemblMetazoa" id="XM_022801073">
    <property type="protein sequence ID" value="XP_022656808"/>
    <property type="gene ID" value="LOC111248561"/>
</dbReference>
<sequence length="465" mass="52569">MSAHVLENLRQRHLEALVFLRNISLDGSHRDTMLGHFLPQVESSKPLHLPQDDRVSEIALHDDDHNIFIRTDKERHRISATSEEKLFHRSPTEKRNRMQSFVEPRIRLSSLSGLRSKKAVNTVNSNSNTNARNGSCESLTTARQRHYSGSFSDCSNNSSSLELRSARPHHREGRIYVMSSKKAPVVVFSALPYIKRGQSRLESTRKNANRQLSTISDNGDSGDILSMLGLRGLGGDQELSFASLLQKHCCPVSLEDKETIQARAIESTDPLCIESALSCGPVLCTCDCAYDPHFLDSPELVVGRHSTQLTFPCYIASIIYYVKASDLKKELNDKFREKFPKIRLTLSKLRSLKREMFKIANFECGIDLVTVAHSYVFYEKLVLKCLINKSNRKLCAGACLMLAAKLNDVKGQDLQTLIERIESGFRLNRCDLVDAEFGVLVALEFSLHTPISHVYPHYERLIYES</sequence>
<dbReference type="EnsemblMetazoa" id="XM_022801063">
    <property type="protein sequence ID" value="XP_022656798"/>
    <property type="gene ID" value="LOC111248561"/>
</dbReference>
<dbReference type="OMA" id="MLKITHH"/>
<dbReference type="EnsemblMetazoa" id="XM_022801074">
    <property type="protein sequence ID" value="XP_022656809"/>
    <property type="gene ID" value="LOC111248561"/>
</dbReference>
<protein>
    <recommendedName>
        <fullName evidence="5">Cyclin N-terminal domain-containing protein</fullName>
    </recommendedName>
</protein>
<dbReference type="RefSeq" id="XP_022656806.1">
    <property type="nucleotide sequence ID" value="XM_022801071.1"/>
</dbReference>
<dbReference type="GO" id="GO:0005829">
    <property type="term" value="C:cytosol"/>
    <property type="evidence" value="ECO:0007669"/>
    <property type="project" value="UniProtKB-ARBA"/>
</dbReference>
<evidence type="ECO:0000313" key="6">
    <source>
        <dbReference type="EnsemblMetazoa" id="XP_022656805"/>
    </source>
</evidence>
<evidence type="ECO:0000256" key="2">
    <source>
        <dbReference type="ARBA" id="ARBA00022553"/>
    </source>
</evidence>
<dbReference type="EnsemblMetazoa" id="XM_022801070">
    <property type="protein sequence ID" value="XP_022656805"/>
    <property type="gene ID" value="LOC111248561"/>
</dbReference>
<dbReference type="InterPro" id="IPR006671">
    <property type="entry name" value="Cyclin_N"/>
</dbReference>
<dbReference type="Pfam" id="PF00134">
    <property type="entry name" value="Cyclin_N"/>
    <property type="match status" value="1"/>
</dbReference>
<dbReference type="RefSeq" id="XP_022656795.1">
    <property type="nucleotide sequence ID" value="XM_022801060.1"/>
</dbReference>
<dbReference type="GeneID" id="111248561"/>
<evidence type="ECO:0000256" key="3">
    <source>
        <dbReference type="ARBA" id="ARBA00022618"/>
    </source>
</evidence>
<dbReference type="GO" id="GO:0051301">
    <property type="term" value="P:cell division"/>
    <property type="evidence" value="ECO:0007669"/>
    <property type="project" value="UniProtKB-KW"/>
</dbReference>
<comment type="similarity">
    <text evidence="1">Belongs to the cyclin family.</text>
</comment>
<dbReference type="RefSeq" id="XP_022656801.1">
    <property type="nucleotide sequence ID" value="XM_022801066.1"/>
</dbReference>
<dbReference type="AlphaFoldDB" id="A0A7M7MEX1"/>
<dbReference type="FunFam" id="1.10.472.10:FF:000020">
    <property type="entry name" value="CDK5 and ABL1 enzyme substrate 1"/>
    <property type="match status" value="1"/>
</dbReference>
<keyword evidence="7" id="KW-1185">Reference proteome</keyword>
<dbReference type="CDD" id="cd20556">
    <property type="entry name" value="CYCLIN_CABLES"/>
    <property type="match status" value="1"/>
</dbReference>
<evidence type="ECO:0000259" key="5">
    <source>
        <dbReference type="Pfam" id="PF00134"/>
    </source>
</evidence>
<dbReference type="RefSeq" id="XP_022656809.1">
    <property type="nucleotide sequence ID" value="XM_022801074.1"/>
</dbReference>
<dbReference type="InterPro" id="IPR036915">
    <property type="entry name" value="Cyclin-like_sf"/>
</dbReference>
<dbReference type="RefSeq" id="XP_022656807.1">
    <property type="nucleotide sequence ID" value="XM_022801072.1"/>
</dbReference>
<dbReference type="KEGG" id="vde:111248561"/>
<dbReference type="EnsemblMetazoa" id="XM_022801061">
    <property type="protein sequence ID" value="XP_022656796"/>
    <property type="gene ID" value="LOC111248561"/>
</dbReference>
<dbReference type="EnsemblMetazoa" id="XM_022801059">
    <property type="protein sequence ID" value="XP_022656794"/>
    <property type="gene ID" value="LOC111248561"/>
</dbReference>
<dbReference type="EnsemblMetazoa" id="XM_022801065">
    <property type="protein sequence ID" value="XP_022656800"/>
    <property type="gene ID" value="LOC111248561"/>
</dbReference>
<dbReference type="InterPro" id="IPR012388">
    <property type="entry name" value="CABLES1/2"/>
</dbReference>
<dbReference type="PANTHER" id="PTHR22896">
    <property type="entry name" value="CDK5 AND ABL1 ENZYME SUBSTRATE 1"/>
    <property type="match status" value="1"/>
</dbReference>
<dbReference type="RefSeq" id="XP_022656798.1">
    <property type="nucleotide sequence ID" value="XM_022801063.1"/>
</dbReference>
<dbReference type="RefSeq" id="XP_022656794.1">
    <property type="nucleotide sequence ID" value="XM_022801059.1"/>
</dbReference>
<dbReference type="RefSeq" id="XP_022656799.1">
    <property type="nucleotide sequence ID" value="XM_022801064.1"/>
</dbReference>
<dbReference type="RefSeq" id="XP_022656805.1">
    <property type="nucleotide sequence ID" value="XM_022801070.1"/>
</dbReference>
<dbReference type="InParanoid" id="A0A7M7MEX1"/>
<feature type="domain" description="Cyclin N-terminal" evidence="5">
    <location>
        <begin position="368"/>
        <end position="447"/>
    </location>
</feature>
<organism evidence="6 7">
    <name type="scientific">Varroa destructor</name>
    <name type="common">Honeybee mite</name>
    <dbReference type="NCBI Taxonomy" id="109461"/>
    <lineage>
        <taxon>Eukaryota</taxon>
        <taxon>Metazoa</taxon>
        <taxon>Ecdysozoa</taxon>
        <taxon>Arthropoda</taxon>
        <taxon>Chelicerata</taxon>
        <taxon>Arachnida</taxon>
        <taxon>Acari</taxon>
        <taxon>Parasitiformes</taxon>
        <taxon>Mesostigmata</taxon>
        <taxon>Gamasina</taxon>
        <taxon>Dermanyssoidea</taxon>
        <taxon>Varroidae</taxon>
        <taxon>Varroa</taxon>
    </lineage>
</organism>
<keyword evidence="3" id="KW-0132">Cell division</keyword>
<evidence type="ECO:0000313" key="7">
    <source>
        <dbReference type="Proteomes" id="UP000594260"/>
    </source>
</evidence>
<dbReference type="OrthoDB" id="5353095at2759"/>
<evidence type="ECO:0000256" key="1">
    <source>
        <dbReference type="ARBA" id="ARBA00008742"/>
    </source>
</evidence>
<reference evidence="6" key="1">
    <citation type="submission" date="2021-01" db="UniProtKB">
        <authorList>
            <consortium name="EnsemblMetazoa"/>
        </authorList>
    </citation>
    <scope>IDENTIFICATION</scope>
</reference>
<dbReference type="GO" id="GO:0051726">
    <property type="term" value="P:regulation of cell cycle"/>
    <property type="evidence" value="ECO:0007669"/>
    <property type="project" value="InterPro"/>
</dbReference>
<dbReference type="Gene3D" id="1.10.472.10">
    <property type="entry name" value="Cyclin-like"/>
    <property type="match status" value="1"/>
</dbReference>
<dbReference type="EnsemblMetazoa" id="XM_022801064">
    <property type="protein sequence ID" value="XP_022656799"/>
    <property type="gene ID" value="LOC111248561"/>
</dbReference>
<dbReference type="Proteomes" id="UP000594260">
    <property type="component" value="Unplaced"/>
</dbReference>
<dbReference type="PIRSF" id="PIRSF025798">
    <property type="entry name" value="Cables"/>
    <property type="match status" value="1"/>
</dbReference>
<dbReference type="EnsemblMetazoa" id="XM_022801060">
    <property type="protein sequence ID" value="XP_022656795"/>
    <property type="gene ID" value="LOC111248561"/>
</dbReference>
<dbReference type="EnsemblMetazoa" id="XM_022801066">
    <property type="protein sequence ID" value="XP_022656801"/>
    <property type="gene ID" value="LOC111248561"/>
</dbReference>
<dbReference type="RefSeq" id="XP_022656797.1">
    <property type="nucleotide sequence ID" value="XM_022801062.1"/>
</dbReference>
<name>A0A7M7MEX1_VARDE</name>
<dbReference type="PANTHER" id="PTHR22896:SF0">
    <property type="entry name" value="CYCLIN N-TERMINAL DOMAIN-CONTAINING PROTEIN"/>
    <property type="match status" value="1"/>
</dbReference>
<dbReference type="EnsemblMetazoa" id="XM_022801062">
    <property type="protein sequence ID" value="XP_022656797"/>
    <property type="gene ID" value="LOC111248561"/>
</dbReference>
<dbReference type="EnsemblMetazoa" id="XM_022801071">
    <property type="protein sequence ID" value="XP_022656806"/>
    <property type="gene ID" value="LOC111248561"/>
</dbReference>